<dbReference type="Proteomes" id="UP001164746">
    <property type="component" value="Chromosome 9"/>
</dbReference>
<feature type="signal peptide" evidence="1">
    <location>
        <begin position="1"/>
        <end position="23"/>
    </location>
</feature>
<evidence type="ECO:0000313" key="2">
    <source>
        <dbReference type="EMBL" id="WAR14742.1"/>
    </source>
</evidence>
<gene>
    <name evidence="2" type="ORF">MAR_004847</name>
</gene>
<name>A0ABY7F0W7_MYAAR</name>
<feature type="chain" id="PRO_5046369077" evidence="1">
    <location>
        <begin position="24"/>
        <end position="352"/>
    </location>
</feature>
<evidence type="ECO:0000256" key="1">
    <source>
        <dbReference type="SAM" id="SignalP"/>
    </source>
</evidence>
<reference evidence="2" key="1">
    <citation type="submission" date="2022-11" db="EMBL/GenBank/DDBJ databases">
        <title>Centuries of genome instability and evolution in soft-shell clam transmissible cancer (bioRxiv).</title>
        <authorList>
            <person name="Hart S.F.M."/>
            <person name="Yonemitsu M.A."/>
            <person name="Giersch R.M."/>
            <person name="Beal B.F."/>
            <person name="Arriagada G."/>
            <person name="Davis B.W."/>
            <person name="Ostrander E.A."/>
            <person name="Goff S.P."/>
            <person name="Metzger M.J."/>
        </authorList>
    </citation>
    <scope>NUCLEOTIDE SEQUENCE</scope>
    <source>
        <strain evidence="2">MELC-2E11</strain>
        <tissue evidence="2">Siphon/mantle</tissue>
    </source>
</reference>
<accession>A0ABY7F0W7</accession>
<keyword evidence="3" id="KW-1185">Reference proteome</keyword>
<keyword evidence="1" id="KW-0732">Signal</keyword>
<evidence type="ECO:0000313" key="3">
    <source>
        <dbReference type="Proteomes" id="UP001164746"/>
    </source>
</evidence>
<protein>
    <submittedName>
        <fullName evidence="2">Uncharacterized protein</fullName>
    </submittedName>
</protein>
<dbReference type="EMBL" id="CP111020">
    <property type="protein sequence ID" value="WAR14742.1"/>
    <property type="molecule type" value="Genomic_DNA"/>
</dbReference>
<sequence length="352" mass="40797">MFLSNFHMSIVGFLKCCFTLTHANLSEEHKWKLKRVGFEIRNNGDMSYGELKDICLQIVRHNCEEDMATSFSEFLQRIENGNITMFQRAECTDLLVKWYNACLEYNTYFDEGLRVMSTLDLARINNVFSLKSTPIIYCSTVPIHADVKCVLEFYHGYKQRSFHLLVFGSVQNVMSNDGRGFMQEGLVSMYIVSDILTSMEKQQELVRKMSEGNMRLLKEDKINIAQGKVDIKSQRSHYKLVVNANVLKSRLWKMKSSKSQTSDIKRLIPKCTHCGGFKTGTSFSDHHHAILHWKLETEFTKHPSLLSELLCHFDVKVQMMTTPILARQRMVVNVTSQSPLMQCDRTLYLRKD</sequence>
<organism evidence="2 3">
    <name type="scientific">Mya arenaria</name>
    <name type="common">Soft-shell clam</name>
    <dbReference type="NCBI Taxonomy" id="6604"/>
    <lineage>
        <taxon>Eukaryota</taxon>
        <taxon>Metazoa</taxon>
        <taxon>Spiralia</taxon>
        <taxon>Lophotrochozoa</taxon>
        <taxon>Mollusca</taxon>
        <taxon>Bivalvia</taxon>
        <taxon>Autobranchia</taxon>
        <taxon>Heteroconchia</taxon>
        <taxon>Euheterodonta</taxon>
        <taxon>Imparidentia</taxon>
        <taxon>Neoheterodontei</taxon>
        <taxon>Myida</taxon>
        <taxon>Myoidea</taxon>
        <taxon>Myidae</taxon>
        <taxon>Mya</taxon>
    </lineage>
</organism>
<proteinExistence type="predicted"/>